<reference evidence="3" key="1">
    <citation type="submission" date="2017-09" db="EMBL/GenBank/DDBJ databases">
        <title>Arcobacter canalis sp. nov., a new species isolated from a water canal contaminated with urban sewage.</title>
        <authorList>
            <person name="Perez-Cataluna A."/>
            <person name="Salas-Masso N."/>
            <person name="Figueras M.J."/>
        </authorList>
    </citation>
    <scope>NUCLEOTIDE SEQUENCE [LARGE SCALE GENOMIC DNA]</scope>
    <source>
        <strain evidence="3">CECT 7727</strain>
    </source>
</reference>
<evidence type="ECO:0000313" key="4">
    <source>
        <dbReference type="Proteomes" id="UP000264693"/>
    </source>
</evidence>
<reference evidence="1 4" key="3">
    <citation type="submission" date="2018-08" db="EMBL/GenBank/DDBJ databases">
        <title>Complete genome of the Arcobacter marinus type strain JCM 15502.</title>
        <authorList>
            <person name="Miller W.G."/>
            <person name="Yee E."/>
            <person name="Huynh S."/>
            <person name="Parker C.T."/>
        </authorList>
    </citation>
    <scope>NUCLEOTIDE SEQUENCE [LARGE SCALE GENOMIC DNA]</scope>
    <source>
        <strain evidence="1 4">JCM 15502</strain>
    </source>
</reference>
<dbReference type="RefSeq" id="WP_099310972.1">
    <property type="nucleotide sequence ID" value="NZ_CP032101.1"/>
</dbReference>
<keyword evidence="3" id="KW-1185">Reference proteome</keyword>
<proteinExistence type="predicted"/>
<organism evidence="1 4">
    <name type="scientific">Malaciobacter marinus</name>
    <dbReference type="NCBI Taxonomy" id="505249"/>
    <lineage>
        <taxon>Bacteria</taxon>
        <taxon>Pseudomonadati</taxon>
        <taxon>Campylobacterota</taxon>
        <taxon>Epsilonproteobacteria</taxon>
        <taxon>Campylobacterales</taxon>
        <taxon>Arcobacteraceae</taxon>
        <taxon>Malaciobacter</taxon>
    </lineage>
</organism>
<evidence type="ECO:0000313" key="1">
    <source>
        <dbReference type="EMBL" id="AXX86420.1"/>
    </source>
</evidence>
<sequence length="266" mass="30584">MNILLISNTPIIVKIFKLVCKKLDLELFVQSDYNVQEKKDFIIIDQEYIDDRFNSLKKFCSKLGAICNDELPFEKARDFIIPRPFLPLQLQEIIKEQLEFIDEEETLKKQENIKNSAKYSASTMINDDSAEDLTNYVESLADNIASDIEDENDESIVTLATLNDGGVLDNNELSKISDILRYDNIQNEFVNSEKETDWKELSDIIDDALNEVGDYDIANNQPLKLILNKYSIDELKPLLEKFDQSVIDKLSNGEDIDLKLSLKDNN</sequence>
<dbReference type="Proteomes" id="UP000224740">
    <property type="component" value="Unassembled WGS sequence"/>
</dbReference>
<evidence type="ECO:0000313" key="2">
    <source>
        <dbReference type="EMBL" id="PHO15491.1"/>
    </source>
</evidence>
<gene>
    <name evidence="1" type="ORF">AMRN_0665</name>
    <name evidence="2" type="ORF">CPH92_06710</name>
</gene>
<dbReference type="AlphaFoldDB" id="A0A347TIJ2"/>
<name>A0A347TIJ2_9BACT</name>
<dbReference type="EMBL" id="CP032101">
    <property type="protein sequence ID" value="AXX86420.1"/>
    <property type="molecule type" value="Genomic_DNA"/>
</dbReference>
<protein>
    <submittedName>
        <fullName evidence="1">Uncharacterized protein</fullName>
    </submittedName>
</protein>
<accession>A0A347TIJ2</accession>
<dbReference type="EMBL" id="NXAO01000026">
    <property type="protein sequence ID" value="PHO15491.1"/>
    <property type="molecule type" value="Genomic_DNA"/>
</dbReference>
<evidence type="ECO:0000313" key="3">
    <source>
        <dbReference type="Proteomes" id="UP000224740"/>
    </source>
</evidence>
<reference evidence="2" key="2">
    <citation type="submission" date="2017-09" db="EMBL/GenBank/DDBJ databases">
        <authorList>
            <person name="Perez-Cataluna A."/>
            <person name="Figueras M.J."/>
            <person name="Salas-Masso N."/>
        </authorList>
    </citation>
    <scope>NUCLEOTIDE SEQUENCE</scope>
    <source>
        <strain evidence="2">CECT 7727</strain>
    </source>
</reference>
<dbReference type="Proteomes" id="UP000264693">
    <property type="component" value="Chromosome"/>
</dbReference>
<dbReference type="KEGG" id="amar:AMRN_0665"/>